<feature type="domain" description="Major facilitator superfamily (MFS) profile" evidence="9">
    <location>
        <begin position="52"/>
        <end position="497"/>
    </location>
</feature>
<accession>Q8FPZ8</accession>
<accession>C8NL34</accession>
<feature type="transmembrane region" description="Helical" evidence="8">
    <location>
        <begin position="174"/>
        <end position="194"/>
    </location>
</feature>
<dbReference type="EMBL" id="BA000035">
    <property type="protein sequence ID" value="BAC18147.1"/>
    <property type="molecule type" value="Genomic_DNA"/>
</dbReference>
<evidence type="ECO:0000256" key="5">
    <source>
        <dbReference type="ARBA" id="ARBA00022692"/>
    </source>
</evidence>
<keyword evidence="7 8" id="KW-0472">Membrane</keyword>
<dbReference type="Gene3D" id="1.20.1250.20">
    <property type="entry name" value="MFS general substrate transporter like domains"/>
    <property type="match status" value="1"/>
</dbReference>
<dbReference type="GO" id="GO:0005886">
    <property type="term" value="C:plasma membrane"/>
    <property type="evidence" value="ECO:0007669"/>
    <property type="project" value="UniProtKB-SubCell"/>
</dbReference>
<feature type="transmembrane region" description="Helical" evidence="8">
    <location>
        <begin position="470"/>
        <end position="492"/>
    </location>
</feature>
<evidence type="ECO:0000313" key="11">
    <source>
        <dbReference type="Proteomes" id="UP000001409"/>
    </source>
</evidence>
<dbReference type="Pfam" id="PF07690">
    <property type="entry name" value="MFS_1"/>
    <property type="match status" value="1"/>
</dbReference>
<feature type="transmembrane region" description="Helical" evidence="8">
    <location>
        <begin position="344"/>
        <end position="361"/>
    </location>
</feature>
<dbReference type="KEGG" id="cef:CE1337"/>
<dbReference type="Proteomes" id="UP000001409">
    <property type="component" value="Chromosome"/>
</dbReference>
<dbReference type="GO" id="GO:0022857">
    <property type="term" value="F:transmembrane transporter activity"/>
    <property type="evidence" value="ECO:0007669"/>
    <property type="project" value="InterPro"/>
</dbReference>
<keyword evidence="3" id="KW-0813">Transport</keyword>
<dbReference type="eggNOG" id="COG0477">
    <property type="taxonomic scope" value="Bacteria"/>
</dbReference>
<organism evidence="10 11">
    <name type="scientific">Corynebacterium efficiens (strain DSM 44549 / YS-314 / AJ 12310 / JCM 11189 / NBRC 100395)</name>
    <dbReference type="NCBI Taxonomy" id="196164"/>
    <lineage>
        <taxon>Bacteria</taxon>
        <taxon>Bacillati</taxon>
        <taxon>Actinomycetota</taxon>
        <taxon>Actinomycetes</taxon>
        <taxon>Mycobacteriales</taxon>
        <taxon>Corynebacteriaceae</taxon>
        <taxon>Corynebacterium</taxon>
    </lineage>
</organism>
<dbReference type="FunFam" id="1.20.1720.10:FF:000021">
    <property type="entry name" value="Drug resistance transporter, EmrB/QacA subfamily"/>
    <property type="match status" value="1"/>
</dbReference>
<evidence type="ECO:0000259" key="9">
    <source>
        <dbReference type="PROSITE" id="PS50850"/>
    </source>
</evidence>
<evidence type="ECO:0000256" key="6">
    <source>
        <dbReference type="ARBA" id="ARBA00022989"/>
    </source>
</evidence>
<feature type="transmembrane region" description="Helical" evidence="8">
    <location>
        <begin position="312"/>
        <end position="332"/>
    </location>
</feature>
<dbReference type="AlphaFoldDB" id="Q8FPZ8"/>
<dbReference type="SUPFAM" id="SSF103473">
    <property type="entry name" value="MFS general substrate transporter"/>
    <property type="match status" value="1"/>
</dbReference>
<evidence type="ECO:0000256" key="7">
    <source>
        <dbReference type="ARBA" id="ARBA00023136"/>
    </source>
</evidence>
<dbReference type="PRINTS" id="PR01036">
    <property type="entry name" value="TCRTETB"/>
</dbReference>
<protein>
    <submittedName>
        <fullName evidence="10">Putative transport protein</fullName>
    </submittedName>
</protein>
<dbReference type="InterPro" id="IPR004638">
    <property type="entry name" value="EmrB-like"/>
</dbReference>
<evidence type="ECO:0000256" key="1">
    <source>
        <dbReference type="ARBA" id="ARBA00004651"/>
    </source>
</evidence>
<dbReference type="HOGENOM" id="CLU_000960_28_1_11"/>
<proteinExistence type="inferred from homology"/>
<feature type="transmembrane region" description="Helical" evidence="8">
    <location>
        <begin position="143"/>
        <end position="162"/>
    </location>
</feature>
<keyword evidence="6 8" id="KW-1133">Transmembrane helix</keyword>
<sequence length="512" mass="54523">MNSRTAGARLFCIQVEEWMIVSTGRKLNNASAARENQVYPLMPLPEKEAWPALIALCIGFFMILLDQTIVAVSTPALQEDMGATYNEVIWVTSIYLLTFAVPLLITGRLGDKFGPKNVYAAGMIIFTVSSLACGLAPDMMSLIIARGVQGFGAALLTPQTMATINRIFSIERRGAALGIWGTTAGLATLAGPIVGGVITENWGWQWVFYINVPIGVISVLAVLKYVPAFPPHTRPLDPLSMLLSATAMFLLVFALQQGEVVGWVAWIWVMIIVALVLGYGFVRQQARLAQAGSDPLIPLDIFRIRNFSLGNISIVAMGFTVAGIPLPIMLYFQQIHGMGPMQAGFMMIPQALVAVLLSPSIGRLVDKRNPNTMAALGFGVSSLSILGLSLMMILDAPIWVALVSMFFLGVGNSLIWAPNSTSTMRDLPGRFMGAGSGVYNTTRQLGSVMGAAAIGAVLQVRLVAGDGGAAFGQALLLPTVVLLVGVVASLLAENATPEATRARLAAKADRSV</sequence>
<dbReference type="InterPro" id="IPR036259">
    <property type="entry name" value="MFS_trans_sf"/>
</dbReference>
<feature type="transmembrane region" description="Helical" evidence="8">
    <location>
        <begin position="238"/>
        <end position="257"/>
    </location>
</feature>
<reference evidence="10 11" key="1">
    <citation type="journal article" date="2003" name="Genome Res.">
        <title>Comparative complete genome sequence analysis of the amino acid replacements responsible for the thermostability of Corynebacterium efficiens.</title>
        <authorList>
            <person name="Nishio Y."/>
            <person name="Nakamura Y."/>
            <person name="Kawarabayasi Y."/>
            <person name="Usuda Y."/>
            <person name="Kimura E."/>
            <person name="Sugimoto S."/>
            <person name="Matsui K."/>
            <person name="Yamagishi A."/>
            <person name="Kikuchi H."/>
            <person name="Ikeo K."/>
            <person name="Gojobori T."/>
        </authorList>
    </citation>
    <scope>NUCLEOTIDE SEQUENCE [LARGE SCALE GENOMIC DNA]</scope>
    <source>
        <strain evidence="11">DSM 44549 / YS-314 / AJ 12310 / JCM 11189 / NBRC 100395</strain>
    </source>
</reference>
<name>Q8FPZ8_COREF</name>
<dbReference type="NCBIfam" id="TIGR00711">
    <property type="entry name" value="efflux_EmrB"/>
    <property type="match status" value="1"/>
</dbReference>
<evidence type="ECO:0000256" key="8">
    <source>
        <dbReference type="SAM" id="Phobius"/>
    </source>
</evidence>
<keyword evidence="11" id="KW-1185">Reference proteome</keyword>
<feature type="transmembrane region" description="Helical" evidence="8">
    <location>
        <begin position="206"/>
        <end position="226"/>
    </location>
</feature>
<feature type="transmembrane region" description="Helical" evidence="8">
    <location>
        <begin position="263"/>
        <end position="282"/>
    </location>
</feature>
<evidence type="ECO:0000256" key="4">
    <source>
        <dbReference type="ARBA" id="ARBA00022475"/>
    </source>
</evidence>
<keyword evidence="5 8" id="KW-0812">Transmembrane</keyword>
<evidence type="ECO:0000256" key="3">
    <source>
        <dbReference type="ARBA" id="ARBA00022448"/>
    </source>
</evidence>
<dbReference type="PANTHER" id="PTHR42718:SF46">
    <property type="entry name" value="BLR6921 PROTEIN"/>
    <property type="match status" value="1"/>
</dbReference>
<evidence type="ECO:0000313" key="10">
    <source>
        <dbReference type="EMBL" id="BAC18147.1"/>
    </source>
</evidence>
<feature type="transmembrane region" description="Helical" evidence="8">
    <location>
        <begin position="88"/>
        <end position="106"/>
    </location>
</feature>
<dbReference type="Gene3D" id="1.20.1720.10">
    <property type="entry name" value="Multidrug resistance protein D"/>
    <property type="match status" value="1"/>
</dbReference>
<feature type="transmembrane region" description="Helical" evidence="8">
    <location>
        <begin position="52"/>
        <end position="76"/>
    </location>
</feature>
<dbReference type="InterPro" id="IPR020846">
    <property type="entry name" value="MFS_dom"/>
</dbReference>
<evidence type="ECO:0000256" key="2">
    <source>
        <dbReference type="ARBA" id="ARBA00008537"/>
    </source>
</evidence>
<feature type="transmembrane region" description="Helical" evidence="8">
    <location>
        <begin position="118"/>
        <end position="137"/>
    </location>
</feature>
<dbReference type="PROSITE" id="PS50850">
    <property type="entry name" value="MFS"/>
    <property type="match status" value="1"/>
</dbReference>
<dbReference type="PANTHER" id="PTHR42718">
    <property type="entry name" value="MAJOR FACILITATOR SUPERFAMILY MULTIDRUG TRANSPORTER MFSC"/>
    <property type="match status" value="1"/>
</dbReference>
<keyword evidence="4" id="KW-1003">Cell membrane</keyword>
<feature type="transmembrane region" description="Helical" evidence="8">
    <location>
        <begin position="445"/>
        <end position="464"/>
    </location>
</feature>
<comment type="similarity">
    <text evidence="2">Belongs to the major facilitator superfamily. EmrB family.</text>
</comment>
<comment type="subcellular location">
    <subcellularLocation>
        <location evidence="1">Cell membrane</location>
        <topology evidence="1">Multi-pass membrane protein</topology>
    </subcellularLocation>
</comment>
<feature type="transmembrane region" description="Helical" evidence="8">
    <location>
        <begin position="398"/>
        <end position="417"/>
    </location>
</feature>
<dbReference type="STRING" id="196164.gene:10741746"/>
<dbReference type="InterPro" id="IPR011701">
    <property type="entry name" value="MFS"/>
</dbReference>
<feature type="transmembrane region" description="Helical" evidence="8">
    <location>
        <begin position="373"/>
        <end position="392"/>
    </location>
</feature>